<dbReference type="RefSeq" id="WP_077333988.1">
    <property type="nucleotide sequence ID" value="NZ_FULE01000014.1"/>
</dbReference>
<keyword evidence="6 9" id="KW-1133">Transmembrane helix</keyword>
<evidence type="ECO:0000256" key="6">
    <source>
        <dbReference type="ARBA" id="ARBA00022989"/>
    </source>
</evidence>
<evidence type="ECO:0000256" key="9">
    <source>
        <dbReference type="RuleBase" id="RU369079"/>
    </source>
</evidence>
<dbReference type="InterPro" id="IPR007387">
    <property type="entry name" value="TRAP_DctQ"/>
</dbReference>
<feature type="transmembrane region" description="Helical" evidence="9">
    <location>
        <begin position="109"/>
        <end position="128"/>
    </location>
</feature>
<sequence>MFMRILDRVTALVAGITLIASTLLIIINVANRYLVQGGLYKLAEHHILPGLYQFFDQYLSPLSAMADEVPGLLLVWVAFLGAYLAMRDGGHIAFDMLLDKLPQKARQKLTLLSDLLVGAFLVMLFYQACRMIMVDGTTEIETAEIGQGWFMSVLVIFSVLMLIATADQIIKKMKEY</sequence>
<feature type="domain" description="Tripartite ATP-independent periplasmic transporters DctQ component" evidence="10">
    <location>
        <begin position="51"/>
        <end position="173"/>
    </location>
</feature>
<dbReference type="GO" id="GO:0005886">
    <property type="term" value="C:plasma membrane"/>
    <property type="evidence" value="ECO:0007669"/>
    <property type="project" value="UniProtKB-SubCell"/>
</dbReference>
<dbReference type="Proteomes" id="UP000188276">
    <property type="component" value="Unassembled WGS sequence"/>
</dbReference>
<dbReference type="STRING" id="1123498.VR7878_01000"/>
<feature type="transmembrane region" description="Helical" evidence="9">
    <location>
        <begin position="12"/>
        <end position="30"/>
    </location>
</feature>
<evidence type="ECO:0000256" key="4">
    <source>
        <dbReference type="ARBA" id="ARBA00022519"/>
    </source>
</evidence>
<dbReference type="PANTHER" id="PTHR35011:SF11">
    <property type="entry name" value="TRAP TRANSPORTER SMALL PERMEASE PROTEIN"/>
    <property type="match status" value="1"/>
</dbReference>
<comment type="subunit">
    <text evidence="9">The complex comprises the extracytoplasmic solute receptor protein and the two transmembrane proteins.</text>
</comment>
<evidence type="ECO:0000256" key="2">
    <source>
        <dbReference type="ARBA" id="ARBA00022448"/>
    </source>
</evidence>
<evidence type="ECO:0000256" key="8">
    <source>
        <dbReference type="ARBA" id="ARBA00038436"/>
    </source>
</evidence>
<dbReference type="Pfam" id="PF04290">
    <property type="entry name" value="DctQ"/>
    <property type="match status" value="1"/>
</dbReference>
<organism evidence="11 12">
    <name type="scientific">Vibrio ruber (strain DSM 16370 / JCM 11486 / BCRC 17186 / CECT 7878 / LMG 23124 / VR1)</name>
    <dbReference type="NCBI Taxonomy" id="1123498"/>
    <lineage>
        <taxon>Bacteria</taxon>
        <taxon>Pseudomonadati</taxon>
        <taxon>Pseudomonadota</taxon>
        <taxon>Gammaproteobacteria</taxon>
        <taxon>Vibrionales</taxon>
        <taxon>Vibrionaceae</taxon>
        <taxon>Vibrio</taxon>
    </lineage>
</organism>
<name>A0A1R4LF66_VIBR1</name>
<proteinExistence type="inferred from homology"/>
<keyword evidence="5 9" id="KW-0812">Transmembrane</keyword>
<evidence type="ECO:0000256" key="1">
    <source>
        <dbReference type="ARBA" id="ARBA00004429"/>
    </source>
</evidence>
<evidence type="ECO:0000313" key="11">
    <source>
        <dbReference type="EMBL" id="SJN54934.1"/>
    </source>
</evidence>
<evidence type="ECO:0000256" key="7">
    <source>
        <dbReference type="ARBA" id="ARBA00023136"/>
    </source>
</evidence>
<feature type="transmembrane region" description="Helical" evidence="9">
    <location>
        <begin position="69"/>
        <end position="86"/>
    </location>
</feature>
<keyword evidence="7 9" id="KW-0472">Membrane</keyword>
<protein>
    <recommendedName>
        <fullName evidence="9">TRAP transporter small permease protein</fullName>
    </recommendedName>
</protein>
<dbReference type="EMBL" id="FULE01000014">
    <property type="protein sequence ID" value="SJN54934.1"/>
    <property type="molecule type" value="Genomic_DNA"/>
</dbReference>
<evidence type="ECO:0000256" key="5">
    <source>
        <dbReference type="ARBA" id="ARBA00022692"/>
    </source>
</evidence>
<keyword evidence="12" id="KW-1185">Reference proteome</keyword>
<dbReference type="OrthoDB" id="2085311at2"/>
<comment type="function">
    <text evidence="9">Part of the tripartite ATP-independent periplasmic (TRAP) transport system.</text>
</comment>
<dbReference type="AlphaFoldDB" id="A0A1R4LF66"/>
<evidence type="ECO:0000259" key="10">
    <source>
        <dbReference type="Pfam" id="PF04290"/>
    </source>
</evidence>
<gene>
    <name evidence="11" type="ORF">VR7878_01000</name>
</gene>
<keyword evidence="3" id="KW-1003">Cell membrane</keyword>
<accession>A0A1R4LF66</accession>
<dbReference type="InterPro" id="IPR055348">
    <property type="entry name" value="DctQ"/>
</dbReference>
<keyword evidence="4 9" id="KW-0997">Cell inner membrane</keyword>
<evidence type="ECO:0000313" key="12">
    <source>
        <dbReference type="Proteomes" id="UP000188276"/>
    </source>
</evidence>
<keyword evidence="2 9" id="KW-0813">Transport</keyword>
<evidence type="ECO:0000256" key="3">
    <source>
        <dbReference type="ARBA" id="ARBA00022475"/>
    </source>
</evidence>
<reference evidence="12" key="1">
    <citation type="submission" date="2017-02" db="EMBL/GenBank/DDBJ databases">
        <authorList>
            <person name="Rodrigo-Torres L."/>
            <person name="Arahal R.D."/>
            <person name="Lucena T."/>
        </authorList>
    </citation>
    <scope>NUCLEOTIDE SEQUENCE [LARGE SCALE GENOMIC DNA]</scope>
    <source>
        <strain evidence="12">CECT 7878</strain>
    </source>
</reference>
<feature type="transmembrane region" description="Helical" evidence="9">
    <location>
        <begin position="148"/>
        <end position="166"/>
    </location>
</feature>
<dbReference type="GO" id="GO:0015740">
    <property type="term" value="P:C4-dicarboxylate transport"/>
    <property type="evidence" value="ECO:0007669"/>
    <property type="project" value="TreeGrafter"/>
</dbReference>
<dbReference type="GO" id="GO:0022857">
    <property type="term" value="F:transmembrane transporter activity"/>
    <property type="evidence" value="ECO:0007669"/>
    <property type="project" value="UniProtKB-UniRule"/>
</dbReference>
<dbReference type="PANTHER" id="PTHR35011">
    <property type="entry name" value="2,3-DIKETO-L-GULONATE TRAP TRANSPORTER SMALL PERMEASE PROTEIN YIAM"/>
    <property type="match status" value="1"/>
</dbReference>
<comment type="subcellular location">
    <subcellularLocation>
        <location evidence="1 9">Cell inner membrane</location>
        <topology evidence="1 9">Multi-pass membrane protein</topology>
    </subcellularLocation>
</comment>
<comment type="similarity">
    <text evidence="8 9">Belongs to the TRAP transporter small permease family.</text>
</comment>